<evidence type="ECO:0000313" key="1">
    <source>
        <dbReference type="EMBL" id="GLI71706.1"/>
    </source>
</evidence>
<proteinExistence type="predicted"/>
<sequence length="164" mass="18293">NEQITKCNSLQERFANVQKSMKLYRFQSRRLKRLLKEAHGQALDAADDYIFLNDEDDVHMAERMIRFEEPVQAESVSAALEPPAIAPAAIQPTTPTKLEERLHYSYKSRGSKSTAISAPCSWGIRDTFVEVFGSRICGQASIAAPSKSVFVKLLEAAAGQPSYR</sequence>
<accession>A0ABQ5SRJ1</accession>
<reference evidence="1 2" key="1">
    <citation type="journal article" date="2023" name="IScience">
        <title>Expanded male sex-determining region conserved during the evolution of homothallism in the green alga Volvox.</title>
        <authorList>
            <person name="Yamamoto K."/>
            <person name="Matsuzaki R."/>
            <person name="Mahakham W."/>
            <person name="Heman W."/>
            <person name="Sekimoto H."/>
            <person name="Kawachi M."/>
            <person name="Minakuchi Y."/>
            <person name="Toyoda A."/>
            <person name="Nozaki H."/>
        </authorList>
    </citation>
    <scope>NUCLEOTIDE SEQUENCE [LARGE SCALE GENOMIC DNA]</scope>
    <source>
        <strain evidence="1 2">NIES-4468</strain>
    </source>
</reference>
<evidence type="ECO:0008006" key="3">
    <source>
        <dbReference type="Google" id="ProtNLM"/>
    </source>
</evidence>
<evidence type="ECO:0000313" key="2">
    <source>
        <dbReference type="Proteomes" id="UP001165090"/>
    </source>
</evidence>
<protein>
    <recommendedName>
        <fullName evidence="3">SPX domain-containing protein</fullName>
    </recommendedName>
</protein>
<name>A0ABQ5SRJ1_9CHLO</name>
<feature type="non-terminal residue" evidence="1">
    <location>
        <position position="1"/>
    </location>
</feature>
<dbReference type="EMBL" id="BSDZ01000117">
    <property type="protein sequence ID" value="GLI71706.1"/>
    <property type="molecule type" value="Genomic_DNA"/>
</dbReference>
<keyword evidence="2" id="KW-1185">Reference proteome</keyword>
<organism evidence="1 2">
    <name type="scientific">Volvox africanus</name>
    <dbReference type="NCBI Taxonomy" id="51714"/>
    <lineage>
        <taxon>Eukaryota</taxon>
        <taxon>Viridiplantae</taxon>
        <taxon>Chlorophyta</taxon>
        <taxon>core chlorophytes</taxon>
        <taxon>Chlorophyceae</taxon>
        <taxon>CS clade</taxon>
        <taxon>Chlamydomonadales</taxon>
        <taxon>Volvocaceae</taxon>
        <taxon>Volvox</taxon>
    </lineage>
</organism>
<comment type="caution">
    <text evidence="1">The sequence shown here is derived from an EMBL/GenBank/DDBJ whole genome shotgun (WGS) entry which is preliminary data.</text>
</comment>
<gene>
    <name evidence="1" type="ORF">VaNZ11_016978</name>
</gene>
<dbReference type="Proteomes" id="UP001165090">
    <property type="component" value="Unassembled WGS sequence"/>
</dbReference>